<dbReference type="SMART" id="SM00710">
    <property type="entry name" value="PbH1"/>
    <property type="match status" value="6"/>
</dbReference>
<proteinExistence type="inferred from homology"/>
<keyword evidence="2 4" id="KW-0378">Hydrolase</keyword>
<comment type="similarity">
    <text evidence="1 4">Belongs to the glycosyl hydrolase 28 family.</text>
</comment>
<dbReference type="SUPFAM" id="SSF51126">
    <property type="entry name" value="Pectin lyase-like"/>
    <property type="match status" value="1"/>
</dbReference>
<dbReference type="InterPro" id="IPR011050">
    <property type="entry name" value="Pectin_lyase_fold/virulence"/>
</dbReference>
<dbReference type="HOGENOM" id="CLU_016031_8_3_6"/>
<evidence type="ECO:0000256" key="1">
    <source>
        <dbReference type="ARBA" id="ARBA00008834"/>
    </source>
</evidence>
<dbReference type="GO" id="GO:0005975">
    <property type="term" value="P:carbohydrate metabolic process"/>
    <property type="evidence" value="ECO:0007669"/>
    <property type="project" value="InterPro"/>
</dbReference>
<dbReference type="InterPro" id="IPR006311">
    <property type="entry name" value="TAT_signal"/>
</dbReference>
<evidence type="ECO:0000313" key="5">
    <source>
        <dbReference type="EMBL" id="ACR12997.1"/>
    </source>
</evidence>
<dbReference type="PANTHER" id="PTHR31339">
    <property type="entry name" value="PECTIN LYASE-RELATED"/>
    <property type="match status" value="1"/>
</dbReference>
<dbReference type="STRING" id="377629.TERTU_1491"/>
<dbReference type="Proteomes" id="UP000009080">
    <property type="component" value="Chromosome"/>
</dbReference>
<dbReference type="Pfam" id="PF00295">
    <property type="entry name" value="Glyco_hydro_28"/>
    <property type="match status" value="1"/>
</dbReference>
<evidence type="ECO:0000313" key="6">
    <source>
        <dbReference type="Proteomes" id="UP000009080"/>
    </source>
</evidence>
<dbReference type="RefSeq" id="WP_015819110.1">
    <property type="nucleotide sequence ID" value="NC_012997.1"/>
</dbReference>
<dbReference type="EMBL" id="CP001614">
    <property type="protein sequence ID" value="ACR12997.1"/>
    <property type="molecule type" value="Genomic_DNA"/>
</dbReference>
<protein>
    <submittedName>
        <fullName evidence="5">Glycoside hydrolase family 28 domain protein</fullName>
    </submittedName>
</protein>
<dbReference type="InterPro" id="IPR000743">
    <property type="entry name" value="Glyco_hydro_28"/>
</dbReference>
<dbReference type="InterPro" id="IPR012334">
    <property type="entry name" value="Pectin_lyas_fold"/>
</dbReference>
<reference evidence="5 6" key="1">
    <citation type="journal article" date="2009" name="PLoS ONE">
        <title>The complete genome of Teredinibacter turnerae T7901: an intracellular endosymbiont of marine wood-boring bivalves (shipworms).</title>
        <authorList>
            <person name="Yang J.C."/>
            <person name="Madupu R."/>
            <person name="Durkin A.S."/>
            <person name="Ekborg N.A."/>
            <person name="Pedamallu C.S."/>
            <person name="Hostetler J.B."/>
            <person name="Radune D."/>
            <person name="Toms B.S."/>
            <person name="Henrissat B."/>
            <person name="Coutinho P.M."/>
            <person name="Schwarz S."/>
            <person name="Field L."/>
            <person name="Trindade-Silva A.E."/>
            <person name="Soares C.A.G."/>
            <person name="Elshahawi S."/>
            <person name="Hanora A."/>
            <person name="Schmidt E.W."/>
            <person name="Haygood M.G."/>
            <person name="Posfai J."/>
            <person name="Benner J."/>
            <person name="Madinger C."/>
            <person name="Nove J."/>
            <person name="Anton B."/>
            <person name="Chaudhary K."/>
            <person name="Foster J."/>
            <person name="Holman A."/>
            <person name="Kumar S."/>
            <person name="Lessard P.A."/>
            <person name="Luyten Y.A."/>
            <person name="Slatko B."/>
            <person name="Wood N."/>
            <person name="Wu B."/>
            <person name="Teplitski M."/>
            <person name="Mougous J.D."/>
            <person name="Ward N."/>
            <person name="Eisen J.A."/>
            <person name="Badger J.H."/>
            <person name="Distel D.L."/>
        </authorList>
    </citation>
    <scope>NUCLEOTIDE SEQUENCE [LARGE SCALE GENOMIC DNA]</scope>
    <source>
        <strain evidence="6">ATCC 39867 / T7901</strain>
    </source>
</reference>
<organism evidence="5 6">
    <name type="scientific">Teredinibacter turnerae (strain ATCC 39867 / T7901)</name>
    <dbReference type="NCBI Taxonomy" id="377629"/>
    <lineage>
        <taxon>Bacteria</taxon>
        <taxon>Pseudomonadati</taxon>
        <taxon>Pseudomonadota</taxon>
        <taxon>Gammaproteobacteria</taxon>
        <taxon>Cellvibrionales</taxon>
        <taxon>Cellvibrionaceae</taxon>
        <taxon>Teredinibacter</taxon>
    </lineage>
</organism>
<evidence type="ECO:0000256" key="4">
    <source>
        <dbReference type="RuleBase" id="RU361169"/>
    </source>
</evidence>
<dbReference type="OrthoDB" id="9795222at2"/>
<dbReference type="InterPro" id="IPR006626">
    <property type="entry name" value="PbH1"/>
</dbReference>
<keyword evidence="6" id="KW-1185">Reference proteome</keyword>
<dbReference type="PROSITE" id="PS00502">
    <property type="entry name" value="POLYGALACTURONASE"/>
    <property type="match status" value="1"/>
</dbReference>
<dbReference type="CAZy" id="GH28">
    <property type="family name" value="Glycoside Hydrolase Family 28"/>
</dbReference>
<evidence type="ECO:0000256" key="3">
    <source>
        <dbReference type="ARBA" id="ARBA00023295"/>
    </source>
</evidence>
<dbReference type="PROSITE" id="PS51318">
    <property type="entry name" value="TAT"/>
    <property type="match status" value="1"/>
</dbReference>
<dbReference type="InterPro" id="IPR051801">
    <property type="entry name" value="GH28_Enzymes"/>
</dbReference>
<dbReference type="KEGG" id="ttu:TERTU_1491"/>
<dbReference type="GO" id="GO:0004650">
    <property type="term" value="F:polygalacturonase activity"/>
    <property type="evidence" value="ECO:0007669"/>
    <property type="project" value="InterPro"/>
</dbReference>
<name>C5BT69_TERTT</name>
<dbReference type="Gene3D" id="2.160.20.10">
    <property type="entry name" value="Single-stranded right-handed beta-helix, Pectin lyase-like"/>
    <property type="match status" value="1"/>
</dbReference>
<sequence length="467" mass="51273">MKPITRRQLLQATAAFSLPGCHNLSSLSPPVDWATAQTIDTAVQPPVFPDRQFDIQHYGAVADGQSLSTGAINSAIIACHKAGGGRVLVPAGHYLTGAVHLLSNVELHLAENARLSFSRDPNDYLPAVFTRWEGVEYMGYSPLIYAYQAENIGITGTGVLDGSASEMHWWPWKGTSEWARPGFASQDNSRAQLFAQAEAGVPPRQRHYSDGHYLRPPFIQPYQCRNVLLEDVTIINAPFWLVHPVLCDNVTARRLHLQSLGPNSDGCNPESCRNVLIEHCFFDTGDDCIAIKSGRNADGRRLNIPSENIVIRHCEMRAGHGGVVIGSEISGGVRNVYAHDNRMSSPDLERGFRIKTNSVRGGLIENIYLRDIQIGQVKDAIVINFHYEEGDAGKFDPTVRNINLDNISCEHAQQVFQIRGFDRAPIKQLSITNSTFNRARSAGVIEHVDGLTLSGVSVNGKPYGAAT</sequence>
<dbReference type="eggNOG" id="COG5434">
    <property type="taxonomic scope" value="Bacteria"/>
</dbReference>
<dbReference type="AlphaFoldDB" id="C5BT69"/>
<accession>C5BT69</accession>
<dbReference type="PANTHER" id="PTHR31339:SF9">
    <property type="entry name" value="PLASMIN AND FIBRONECTIN-BINDING PROTEIN A"/>
    <property type="match status" value="1"/>
</dbReference>
<evidence type="ECO:0000256" key="2">
    <source>
        <dbReference type="ARBA" id="ARBA00022801"/>
    </source>
</evidence>
<keyword evidence="3 4" id="KW-0326">Glycosidase</keyword>
<gene>
    <name evidence="5" type="ordered locus">TERTU_1491</name>
</gene>